<keyword evidence="2 3" id="KW-0456">Lyase</keyword>
<dbReference type="Proteomes" id="UP000320176">
    <property type="component" value="Unassembled WGS sequence"/>
</dbReference>
<dbReference type="CDD" id="cd03416">
    <property type="entry name" value="CbiX_SirB_N"/>
    <property type="match status" value="1"/>
</dbReference>
<dbReference type="GO" id="GO:0046872">
    <property type="term" value="F:metal ion binding"/>
    <property type="evidence" value="ECO:0007669"/>
    <property type="project" value="UniProtKB-KW"/>
</dbReference>
<evidence type="ECO:0000313" key="4">
    <source>
        <dbReference type="Proteomes" id="UP000320176"/>
    </source>
</evidence>
<evidence type="ECO:0000256" key="1">
    <source>
        <dbReference type="ARBA" id="ARBA00022723"/>
    </source>
</evidence>
<reference evidence="3 4" key="1">
    <citation type="submission" date="2019-02" db="EMBL/GenBank/DDBJ databases">
        <title>Deep-cultivation of Planctomycetes and their phenomic and genomic characterization uncovers novel biology.</title>
        <authorList>
            <person name="Wiegand S."/>
            <person name="Jogler M."/>
            <person name="Boedeker C."/>
            <person name="Pinto D."/>
            <person name="Vollmers J."/>
            <person name="Rivas-Marin E."/>
            <person name="Kohn T."/>
            <person name="Peeters S.H."/>
            <person name="Heuer A."/>
            <person name="Rast P."/>
            <person name="Oberbeckmann S."/>
            <person name="Bunk B."/>
            <person name="Jeske O."/>
            <person name="Meyerdierks A."/>
            <person name="Storesund J.E."/>
            <person name="Kallscheuer N."/>
            <person name="Luecker S."/>
            <person name="Lage O.M."/>
            <person name="Pohl T."/>
            <person name="Merkel B.J."/>
            <person name="Hornburger P."/>
            <person name="Mueller R.-W."/>
            <person name="Bruemmer F."/>
            <person name="Labrenz M."/>
            <person name="Spormann A.M."/>
            <person name="Op Den Camp H."/>
            <person name="Overmann J."/>
            <person name="Amann R."/>
            <person name="Jetten M.S.M."/>
            <person name="Mascher T."/>
            <person name="Medema M.H."/>
            <person name="Devos D.P."/>
            <person name="Kaster A.-K."/>
            <person name="Ovreas L."/>
            <person name="Rohde M."/>
            <person name="Galperin M.Y."/>
            <person name="Jogler C."/>
        </authorList>
    </citation>
    <scope>NUCLEOTIDE SEQUENCE [LARGE SCALE GENOMIC DNA]</scope>
    <source>
        <strain evidence="3 4">Pla52n</strain>
    </source>
</reference>
<gene>
    <name evidence="3" type="primary">cbiX</name>
    <name evidence="3" type="ORF">Pla52n_66560</name>
</gene>
<organism evidence="3 4">
    <name type="scientific">Stieleria varia</name>
    <dbReference type="NCBI Taxonomy" id="2528005"/>
    <lineage>
        <taxon>Bacteria</taxon>
        <taxon>Pseudomonadati</taxon>
        <taxon>Planctomycetota</taxon>
        <taxon>Planctomycetia</taxon>
        <taxon>Pirellulales</taxon>
        <taxon>Pirellulaceae</taxon>
        <taxon>Stieleria</taxon>
    </lineage>
</organism>
<dbReference type="Pfam" id="PF01903">
    <property type="entry name" value="CbiX"/>
    <property type="match status" value="2"/>
</dbReference>
<accession>A0A5C5ZUX0</accession>
<evidence type="ECO:0000313" key="3">
    <source>
        <dbReference type="EMBL" id="TWT91322.1"/>
    </source>
</evidence>
<proteinExistence type="predicted"/>
<dbReference type="AlphaFoldDB" id="A0A5C5ZUX0"/>
<protein>
    <submittedName>
        <fullName evidence="3">Sirohydrochlorin cobaltochelatase</fullName>
        <ecNumber evidence="3">4.99.1.3</ecNumber>
    </submittedName>
</protein>
<dbReference type="GO" id="GO:0016852">
    <property type="term" value="F:sirohydrochlorin cobaltochelatase activity"/>
    <property type="evidence" value="ECO:0007669"/>
    <property type="project" value="UniProtKB-EC"/>
</dbReference>
<name>A0A5C5ZUX0_9BACT</name>
<evidence type="ECO:0000256" key="2">
    <source>
        <dbReference type="ARBA" id="ARBA00023239"/>
    </source>
</evidence>
<dbReference type="InterPro" id="IPR002762">
    <property type="entry name" value="CbiX-like"/>
</dbReference>
<dbReference type="PANTHER" id="PTHR33542">
    <property type="entry name" value="SIROHYDROCHLORIN FERROCHELATASE, CHLOROPLASTIC"/>
    <property type="match status" value="1"/>
</dbReference>
<comment type="caution">
    <text evidence="3">The sequence shown here is derived from an EMBL/GenBank/DDBJ whole genome shotgun (WGS) entry which is preliminary data.</text>
</comment>
<dbReference type="EMBL" id="SJPN01000017">
    <property type="protein sequence ID" value="TWT91322.1"/>
    <property type="molecule type" value="Genomic_DNA"/>
</dbReference>
<dbReference type="InterPro" id="IPR050963">
    <property type="entry name" value="Sirohydro_Cobaltochel/CbiX"/>
</dbReference>
<dbReference type="PANTHER" id="PTHR33542:SF3">
    <property type="entry name" value="SIROHYDROCHLORIN FERROCHELATASE, CHLOROPLASTIC"/>
    <property type="match status" value="1"/>
</dbReference>
<dbReference type="Gene3D" id="3.40.50.1400">
    <property type="match status" value="2"/>
</dbReference>
<sequence>MNHDAAPSMAEPAPAGVMLIGHGTRDTEGTEQFFQLACQLDAVLGRRDVPLPLAACLLEFQEPTISQAWDALVARGVKHIHVAPLLLFAAGHARDDIPKALATCQQRNPDVTWDQAGPISRHGAILDLLERRIGEVTGRLDGLELDRTALVMVGRGSFHPCAQADMRVLTEVLARRMNFAVHRTAFYAMAEPKLPEVLSAVATDDITDVIVQPHLLFQGRLFDAIAEQVAEAGQRYRGVRFHVAGYLGPERAIAQAIHDRVLCTLGFLA</sequence>
<dbReference type="CDD" id="cd03414">
    <property type="entry name" value="CbiX_SirB_C"/>
    <property type="match status" value="1"/>
</dbReference>
<keyword evidence="1" id="KW-0479">Metal-binding</keyword>
<keyword evidence="4" id="KW-1185">Reference proteome</keyword>
<dbReference type="SUPFAM" id="SSF53800">
    <property type="entry name" value="Chelatase"/>
    <property type="match status" value="1"/>
</dbReference>
<dbReference type="EC" id="4.99.1.3" evidence="3"/>